<proteinExistence type="predicted"/>
<accession>A0ABU7LJG0</accession>
<gene>
    <name evidence="1" type="ORF">Q7514_29615</name>
</gene>
<evidence type="ECO:0000313" key="1">
    <source>
        <dbReference type="EMBL" id="MEE2061688.1"/>
    </source>
</evidence>
<sequence length="70" mass="8195">MNNTTRQTIGLTQPHCDYYGCITEPTHTDGEFVMCPRHEKTAYSTTTYWRPITRMAAQPGDLWPYYLAEY</sequence>
<keyword evidence="2" id="KW-1185">Reference proteome</keyword>
<name>A0ABU7LJG0_9NOCA</name>
<comment type="caution">
    <text evidence="1">The sequence shown here is derived from an EMBL/GenBank/DDBJ whole genome shotgun (WGS) entry which is preliminary data.</text>
</comment>
<dbReference type="EMBL" id="JAUTXY010000021">
    <property type="protein sequence ID" value="MEE2061688.1"/>
    <property type="molecule type" value="Genomic_DNA"/>
</dbReference>
<evidence type="ECO:0000313" key="2">
    <source>
        <dbReference type="Proteomes" id="UP001336020"/>
    </source>
</evidence>
<dbReference type="Proteomes" id="UP001336020">
    <property type="component" value="Unassembled WGS sequence"/>
</dbReference>
<reference evidence="1 2" key="1">
    <citation type="submission" date="2023-07" db="EMBL/GenBank/DDBJ databases">
        <authorList>
            <person name="Girao M."/>
            <person name="Carvalho M.F."/>
        </authorList>
    </citation>
    <scope>NUCLEOTIDE SEQUENCE [LARGE SCALE GENOMIC DNA]</scope>
    <source>
        <strain evidence="1 2">YIM65754</strain>
    </source>
</reference>
<organism evidence="1 2">
    <name type="scientific">Rhodococcus artemisiae</name>
    <dbReference type="NCBI Taxonomy" id="714159"/>
    <lineage>
        <taxon>Bacteria</taxon>
        <taxon>Bacillati</taxon>
        <taxon>Actinomycetota</taxon>
        <taxon>Actinomycetes</taxon>
        <taxon>Mycobacteriales</taxon>
        <taxon>Nocardiaceae</taxon>
        <taxon>Rhodococcus</taxon>
    </lineage>
</organism>
<protein>
    <submittedName>
        <fullName evidence="1">Uncharacterized protein</fullName>
    </submittedName>
</protein>
<dbReference type="RefSeq" id="WP_330136836.1">
    <property type="nucleotide sequence ID" value="NZ_JAUTXY010000021.1"/>
</dbReference>